<keyword evidence="5" id="KW-0269">Exonuclease</keyword>
<dbReference type="Proteomes" id="UP001060919">
    <property type="component" value="Chromosome"/>
</dbReference>
<dbReference type="RefSeq" id="WP_264788634.1">
    <property type="nucleotide sequence ID" value="NZ_AP026867.1"/>
</dbReference>
<dbReference type="KEGG" id="aup:AsAng_0040900"/>
<evidence type="ECO:0000313" key="8">
    <source>
        <dbReference type="EMBL" id="BDS13353.1"/>
    </source>
</evidence>
<evidence type="ECO:0000256" key="7">
    <source>
        <dbReference type="SAM" id="Coils"/>
    </source>
</evidence>
<organism evidence="8 9">
    <name type="scientific">Aureispira anguillae</name>
    <dbReference type="NCBI Taxonomy" id="2864201"/>
    <lineage>
        <taxon>Bacteria</taxon>
        <taxon>Pseudomonadati</taxon>
        <taxon>Bacteroidota</taxon>
        <taxon>Saprospiria</taxon>
        <taxon>Saprospirales</taxon>
        <taxon>Saprospiraceae</taxon>
        <taxon>Aureispira</taxon>
    </lineage>
</organism>
<reference evidence="8" key="1">
    <citation type="submission" date="2022-09" db="EMBL/GenBank/DDBJ databases">
        <title>Aureispira anguillicida sp. nov., isolated from Leptocephalus of Japanese eel Anguilla japonica.</title>
        <authorList>
            <person name="Yuasa K."/>
            <person name="Mekata T."/>
            <person name="Ikunari K."/>
        </authorList>
    </citation>
    <scope>NUCLEOTIDE SEQUENCE</scope>
    <source>
        <strain evidence="8">EL160426</strain>
    </source>
</reference>
<dbReference type="EC" id="3.1.11.6" evidence="6"/>
<dbReference type="InterPro" id="IPR037004">
    <property type="entry name" value="Exonuc_VII_ssu_sf"/>
</dbReference>
<dbReference type="SUPFAM" id="SSF116842">
    <property type="entry name" value="XseB-like"/>
    <property type="match status" value="1"/>
</dbReference>
<proteinExistence type="inferred from homology"/>
<evidence type="ECO:0000256" key="4">
    <source>
        <dbReference type="ARBA" id="ARBA00022801"/>
    </source>
</evidence>
<feature type="coiled-coil region" evidence="7">
    <location>
        <begin position="17"/>
        <end position="61"/>
    </location>
</feature>
<dbReference type="InterPro" id="IPR003761">
    <property type="entry name" value="Exonuc_VII_S"/>
</dbReference>
<dbReference type="GO" id="GO:0008855">
    <property type="term" value="F:exodeoxyribonuclease VII activity"/>
    <property type="evidence" value="ECO:0007669"/>
    <property type="project" value="UniProtKB-UniRule"/>
</dbReference>
<dbReference type="Gene3D" id="1.10.287.1040">
    <property type="entry name" value="Exonuclease VII, small subunit"/>
    <property type="match status" value="1"/>
</dbReference>
<gene>
    <name evidence="8" type="ORF">AsAng_0040900</name>
</gene>
<evidence type="ECO:0000256" key="1">
    <source>
        <dbReference type="ARBA" id="ARBA00009998"/>
    </source>
</evidence>
<evidence type="ECO:0000256" key="3">
    <source>
        <dbReference type="ARBA" id="ARBA00022722"/>
    </source>
</evidence>
<evidence type="ECO:0000256" key="5">
    <source>
        <dbReference type="ARBA" id="ARBA00022839"/>
    </source>
</evidence>
<keyword evidence="3" id="KW-0540">Nuclease</keyword>
<keyword evidence="2" id="KW-0963">Cytoplasm</keyword>
<evidence type="ECO:0000313" key="9">
    <source>
        <dbReference type="Proteomes" id="UP001060919"/>
    </source>
</evidence>
<keyword evidence="9" id="KW-1185">Reference proteome</keyword>
<accession>A0A915YI74</accession>
<dbReference type="GO" id="GO:0006308">
    <property type="term" value="P:DNA catabolic process"/>
    <property type="evidence" value="ECO:0007669"/>
    <property type="project" value="UniProtKB-UniRule"/>
</dbReference>
<evidence type="ECO:0000256" key="6">
    <source>
        <dbReference type="NCBIfam" id="TIGR01280"/>
    </source>
</evidence>
<keyword evidence="4" id="KW-0378">Hydrolase</keyword>
<protein>
    <recommendedName>
        <fullName evidence="6">Exodeoxyribonuclease VII small subunit</fullName>
        <ecNumber evidence="6">3.1.11.6</ecNumber>
    </recommendedName>
</protein>
<sequence length="73" mass="8165">MVTNNGNLDGNEKKVNLDTYESNLNALKSILKNIDNQMGSLDDLIQDIETANQLVQDCKNKLCNIENSINKIL</sequence>
<keyword evidence="7" id="KW-0175">Coiled coil</keyword>
<evidence type="ECO:0000256" key="2">
    <source>
        <dbReference type="ARBA" id="ARBA00022490"/>
    </source>
</evidence>
<dbReference type="Pfam" id="PF02609">
    <property type="entry name" value="Exonuc_VII_S"/>
    <property type="match status" value="1"/>
</dbReference>
<dbReference type="GO" id="GO:0009318">
    <property type="term" value="C:exodeoxyribonuclease VII complex"/>
    <property type="evidence" value="ECO:0007669"/>
    <property type="project" value="UniProtKB-UniRule"/>
</dbReference>
<dbReference type="NCBIfam" id="TIGR01280">
    <property type="entry name" value="xseB"/>
    <property type="match status" value="1"/>
</dbReference>
<dbReference type="AlphaFoldDB" id="A0A915YI74"/>
<dbReference type="EMBL" id="AP026867">
    <property type="protein sequence ID" value="BDS13353.1"/>
    <property type="molecule type" value="Genomic_DNA"/>
</dbReference>
<name>A0A915YI74_9BACT</name>
<comment type="similarity">
    <text evidence="1">Belongs to the XseB family.</text>
</comment>